<dbReference type="InterPro" id="IPR009506">
    <property type="entry name" value="YjiS-like"/>
</dbReference>
<name>A0A1X7BST7_9RHOB</name>
<feature type="domain" description="YjiS-like" evidence="1">
    <location>
        <begin position="25"/>
        <end position="58"/>
    </location>
</feature>
<dbReference type="EMBL" id="FWXB01000009">
    <property type="protein sequence ID" value="SMC12736.1"/>
    <property type="molecule type" value="Genomic_DNA"/>
</dbReference>
<dbReference type="Pfam" id="PF06568">
    <property type="entry name" value="YjiS-like"/>
    <property type="match status" value="1"/>
</dbReference>
<proteinExistence type="predicted"/>
<protein>
    <recommendedName>
        <fullName evidence="1">YjiS-like domain-containing protein</fullName>
    </recommendedName>
</protein>
<gene>
    <name evidence="2" type="ORF">ROA7745_02566</name>
</gene>
<dbReference type="RefSeq" id="WP_085800686.1">
    <property type="nucleotide sequence ID" value="NZ_FWXB01000009.1"/>
</dbReference>
<accession>A0A1X7BST7</accession>
<evidence type="ECO:0000313" key="3">
    <source>
        <dbReference type="Proteomes" id="UP000193224"/>
    </source>
</evidence>
<sequence length="73" mass="7906">MAFATDTRTATGGLKIELSAAIYRLMARVTDYRSYRRTVSALSDLGSRELADLGLSRASIHSTAYSAVYGTRA</sequence>
<reference evidence="2 3" key="1">
    <citation type="submission" date="2017-03" db="EMBL/GenBank/DDBJ databases">
        <authorList>
            <person name="Afonso C.L."/>
            <person name="Miller P.J."/>
            <person name="Scott M.A."/>
            <person name="Spackman E."/>
            <person name="Goraichik I."/>
            <person name="Dimitrov K.M."/>
            <person name="Suarez D.L."/>
            <person name="Swayne D.E."/>
        </authorList>
    </citation>
    <scope>NUCLEOTIDE SEQUENCE [LARGE SCALE GENOMIC DNA]</scope>
    <source>
        <strain evidence="2 3">CECT 7745</strain>
    </source>
</reference>
<evidence type="ECO:0000259" key="1">
    <source>
        <dbReference type="Pfam" id="PF06568"/>
    </source>
</evidence>
<dbReference type="OrthoDB" id="8244198at2"/>
<organism evidence="2 3">
    <name type="scientific">Roseovarius aestuarii</name>
    <dbReference type="NCBI Taxonomy" id="475083"/>
    <lineage>
        <taxon>Bacteria</taxon>
        <taxon>Pseudomonadati</taxon>
        <taxon>Pseudomonadota</taxon>
        <taxon>Alphaproteobacteria</taxon>
        <taxon>Rhodobacterales</taxon>
        <taxon>Roseobacteraceae</taxon>
        <taxon>Roseovarius</taxon>
    </lineage>
</organism>
<keyword evidence="3" id="KW-1185">Reference proteome</keyword>
<dbReference type="AlphaFoldDB" id="A0A1X7BST7"/>
<dbReference type="Proteomes" id="UP000193224">
    <property type="component" value="Unassembled WGS sequence"/>
</dbReference>
<evidence type="ECO:0000313" key="2">
    <source>
        <dbReference type="EMBL" id="SMC12736.1"/>
    </source>
</evidence>